<protein>
    <recommendedName>
        <fullName evidence="4">Zn(2)-C6 fungal-type domain-containing protein</fullName>
    </recommendedName>
</protein>
<dbReference type="PROSITE" id="PS50048">
    <property type="entry name" value="ZN2_CY6_FUNGAL_2"/>
    <property type="match status" value="1"/>
</dbReference>
<dbReference type="PROSITE" id="PS00463">
    <property type="entry name" value="ZN2_CY6_FUNGAL_1"/>
    <property type="match status" value="1"/>
</dbReference>
<proteinExistence type="predicted"/>
<dbReference type="AlphaFoldDB" id="A0A0D2P153"/>
<dbReference type="GO" id="GO:0008270">
    <property type="term" value="F:zinc ion binding"/>
    <property type="evidence" value="ECO:0007669"/>
    <property type="project" value="InterPro"/>
</dbReference>
<feature type="compositionally biased region" description="Low complexity" evidence="3">
    <location>
        <begin position="1"/>
        <end position="26"/>
    </location>
</feature>
<name>A0A0D2P153_HYPSF</name>
<dbReference type="OrthoDB" id="5419315at2759"/>
<dbReference type="InterPro" id="IPR001138">
    <property type="entry name" value="Zn2Cys6_DnaBD"/>
</dbReference>
<evidence type="ECO:0000256" key="1">
    <source>
        <dbReference type="ARBA" id="ARBA00004123"/>
    </source>
</evidence>
<evidence type="ECO:0000259" key="4">
    <source>
        <dbReference type="PROSITE" id="PS50048"/>
    </source>
</evidence>
<feature type="compositionally biased region" description="Polar residues" evidence="3">
    <location>
        <begin position="50"/>
        <end position="62"/>
    </location>
</feature>
<dbReference type="InterPro" id="IPR021858">
    <property type="entry name" value="Fun_TF"/>
</dbReference>
<organism evidence="5 6">
    <name type="scientific">Hypholoma sublateritium (strain FD-334 SS-4)</name>
    <dbReference type="NCBI Taxonomy" id="945553"/>
    <lineage>
        <taxon>Eukaryota</taxon>
        <taxon>Fungi</taxon>
        <taxon>Dikarya</taxon>
        <taxon>Basidiomycota</taxon>
        <taxon>Agaricomycotina</taxon>
        <taxon>Agaricomycetes</taxon>
        <taxon>Agaricomycetidae</taxon>
        <taxon>Agaricales</taxon>
        <taxon>Agaricineae</taxon>
        <taxon>Strophariaceae</taxon>
        <taxon>Hypholoma</taxon>
    </lineage>
</organism>
<comment type="subcellular location">
    <subcellularLocation>
        <location evidence="1">Nucleus</location>
    </subcellularLocation>
</comment>
<keyword evidence="6" id="KW-1185">Reference proteome</keyword>
<feature type="region of interest" description="Disordered" evidence="3">
    <location>
        <begin position="1"/>
        <end position="68"/>
    </location>
</feature>
<dbReference type="EMBL" id="KN817682">
    <property type="protein sequence ID" value="KJA14375.1"/>
    <property type="molecule type" value="Genomic_DNA"/>
</dbReference>
<dbReference type="Proteomes" id="UP000054270">
    <property type="component" value="Unassembled WGS sequence"/>
</dbReference>
<dbReference type="InterPro" id="IPR036864">
    <property type="entry name" value="Zn2-C6_fun-type_DNA-bd_sf"/>
</dbReference>
<dbReference type="PANTHER" id="PTHR37534:SF20">
    <property type="entry name" value="PRO1A C6 ZINK-FINGER PROTEIN"/>
    <property type="match status" value="1"/>
</dbReference>
<evidence type="ECO:0000256" key="2">
    <source>
        <dbReference type="ARBA" id="ARBA00023242"/>
    </source>
</evidence>
<sequence length="673" mass="73859">MAYRSHTASPAGSASPSSSSSTNASPYIGTSPLDNMLSHDDADSAYSSAQGTPNHSTTSLPRSLSAGKGGCWTCRVRRKKCDEQREGDSCRTCKRLTIKCLGWGAKRPDWMRDKKNVDAYKASIKAQLSSKGLIRGQPRHNPLQISAHRSLSGGGRHASLSAHGGMHGHGRYDAYARTLDQGYGPSAHELLMSAQPGATNAGFEHLTRSLEAFNPETSFHYSQPLSTMPYHQTLEPDQFGLMPAPADALTFDHAAQYNFPAGQSGGQSELVMHYFENVRKVQPFCAGDALTDSTYTAVVEDPHGAVTLAICALADLHLKQVRVSQGLEAPNSSETSHATYLKNEALFRLETNKTANGFHTDHDAIAALHLLSLSQLSGGGSDWETPFAILCQWLLEKNLHRADDPLLAFHNLGPVAQLYVKVTLWLDVFSSLSVTRPPKFMVLWQRLLGEQGMFWGGELEMPRRLRMDILTGCPDEAMMAIAEISSLAHWKAGQLRNGCLSYVELVQRGTAIEQVLTRYPSDAAATTGTHDAPHSRLHSSAGAAPSEEQHLLMASIFREAAKLYLHTVLSNSTPGVPEISRSVDVIVRLFTQLPPSELDRSLIFPICLAGCMTNDSTKRDFFKSRIRALNENYGNLLPTRRLMEAVWQKRDVGGKEIDMRETIREQGLKLLLI</sequence>
<dbReference type="STRING" id="945553.A0A0D2P153"/>
<evidence type="ECO:0000313" key="6">
    <source>
        <dbReference type="Proteomes" id="UP000054270"/>
    </source>
</evidence>
<dbReference type="GO" id="GO:0000981">
    <property type="term" value="F:DNA-binding transcription factor activity, RNA polymerase II-specific"/>
    <property type="evidence" value="ECO:0007669"/>
    <property type="project" value="InterPro"/>
</dbReference>
<keyword evidence="2" id="KW-0539">Nucleus</keyword>
<accession>A0A0D2P153</accession>
<feature type="domain" description="Zn(2)-C6 fungal-type" evidence="4">
    <location>
        <begin position="70"/>
        <end position="100"/>
    </location>
</feature>
<dbReference type="OMA" id="LNGCWTC"/>
<dbReference type="CDD" id="cd00067">
    <property type="entry name" value="GAL4"/>
    <property type="match status" value="1"/>
</dbReference>
<dbReference type="Pfam" id="PF11951">
    <property type="entry name" value="Fungal_trans_2"/>
    <property type="match status" value="1"/>
</dbReference>
<dbReference type="PANTHER" id="PTHR37534">
    <property type="entry name" value="TRANSCRIPTIONAL ACTIVATOR PROTEIN UGA3"/>
    <property type="match status" value="1"/>
</dbReference>
<gene>
    <name evidence="5" type="ORF">HYPSUDRAFT_92414</name>
</gene>
<reference evidence="6" key="1">
    <citation type="submission" date="2014-04" db="EMBL/GenBank/DDBJ databases">
        <title>Evolutionary Origins and Diversification of the Mycorrhizal Mutualists.</title>
        <authorList>
            <consortium name="DOE Joint Genome Institute"/>
            <consortium name="Mycorrhizal Genomics Consortium"/>
            <person name="Kohler A."/>
            <person name="Kuo A."/>
            <person name="Nagy L.G."/>
            <person name="Floudas D."/>
            <person name="Copeland A."/>
            <person name="Barry K.W."/>
            <person name="Cichocki N."/>
            <person name="Veneault-Fourrey C."/>
            <person name="LaButti K."/>
            <person name="Lindquist E.A."/>
            <person name="Lipzen A."/>
            <person name="Lundell T."/>
            <person name="Morin E."/>
            <person name="Murat C."/>
            <person name="Riley R."/>
            <person name="Ohm R."/>
            <person name="Sun H."/>
            <person name="Tunlid A."/>
            <person name="Henrissat B."/>
            <person name="Grigoriev I.V."/>
            <person name="Hibbett D.S."/>
            <person name="Martin F."/>
        </authorList>
    </citation>
    <scope>NUCLEOTIDE SEQUENCE [LARGE SCALE GENOMIC DNA]</scope>
    <source>
        <strain evidence="6">FD-334 SS-4</strain>
    </source>
</reference>
<evidence type="ECO:0000256" key="3">
    <source>
        <dbReference type="SAM" id="MobiDB-lite"/>
    </source>
</evidence>
<dbReference type="SUPFAM" id="SSF57701">
    <property type="entry name" value="Zn2/Cys6 DNA-binding domain"/>
    <property type="match status" value="1"/>
</dbReference>
<dbReference type="GO" id="GO:0005634">
    <property type="term" value="C:nucleus"/>
    <property type="evidence" value="ECO:0007669"/>
    <property type="project" value="UniProtKB-SubCell"/>
</dbReference>
<evidence type="ECO:0000313" key="5">
    <source>
        <dbReference type="EMBL" id="KJA14375.1"/>
    </source>
</evidence>